<reference evidence="8" key="1">
    <citation type="journal article" date="2016" name="Genome Announc.">
        <title>Draft genomes of two strains of Paenibacillus glucanolyticus with capability to degrade lignocellulose.</title>
        <authorList>
            <person name="Mathews S.L."/>
            <person name="Pawlak J."/>
            <person name="Grunden A.M."/>
        </authorList>
    </citation>
    <scope>NUCLEOTIDE SEQUENCE [LARGE SCALE GENOMIC DNA]</scope>
    <source>
        <strain evidence="8">SLM1</strain>
    </source>
</reference>
<evidence type="ECO:0000256" key="1">
    <source>
        <dbReference type="ARBA" id="ARBA00001165"/>
    </source>
</evidence>
<gene>
    <name evidence="7" type="primary">uxaC</name>
    <name evidence="8" type="ORF">AWU65_26725</name>
</gene>
<dbReference type="GO" id="GO:0019698">
    <property type="term" value="P:D-galacturonate catabolic process"/>
    <property type="evidence" value="ECO:0007669"/>
    <property type="project" value="TreeGrafter"/>
</dbReference>
<dbReference type="InterPro" id="IPR003766">
    <property type="entry name" value="Uronate_isomerase"/>
</dbReference>
<dbReference type="InterPro" id="IPR032466">
    <property type="entry name" value="Metal_Hydrolase"/>
</dbReference>
<dbReference type="AlphaFoldDB" id="A0A163G0Y7"/>
<evidence type="ECO:0000256" key="5">
    <source>
        <dbReference type="ARBA" id="ARBA00020555"/>
    </source>
</evidence>
<dbReference type="STRING" id="59843.A3958_25460"/>
<evidence type="ECO:0000256" key="3">
    <source>
        <dbReference type="ARBA" id="ARBA00008397"/>
    </source>
</evidence>
<dbReference type="GO" id="GO:0042840">
    <property type="term" value="P:D-glucuronate catabolic process"/>
    <property type="evidence" value="ECO:0007669"/>
    <property type="project" value="TreeGrafter"/>
</dbReference>
<protein>
    <recommendedName>
        <fullName evidence="5 7">Uronate isomerase</fullName>
        <ecNumber evidence="4 7">5.3.1.12</ecNumber>
    </recommendedName>
    <alternativeName>
        <fullName evidence="7">Glucuronate isomerase</fullName>
    </alternativeName>
    <alternativeName>
        <fullName evidence="7">Uronic isomerase</fullName>
    </alternativeName>
</protein>
<dbReference type="EMBL" id="LWMH01000002">
    <property type="protein sequence ID" value="KZS44674.1"/>
    <property type="molecule type" value="Genomic_DNA"/>
</dbReference>
<evidence type="ECO:0000256" key="6">
    <source>
        <dbReference type="ARBA" id="ARBA00023235"/>
    </source>
</evidence>
<dbReference type="Proteomes" id="UP000076796">
    <property type="component" value="Unassembled WGS sequence"/>
</dbReference>
<dbReference type="PANTHER" id="PTHR30068:SF4">
    <property type="entry name" value="URONATE ISOMERASE"/>
    <property type="match status" value="1"/>
</dbReference>
<dbReference type="Gene3D" id="1.10.2020.10">
    <property type="entry name" value="uronate isomerase, domain 2, chain A"/>
    <property type="match status" value="1"/>
</dbReference>
<dbReference type="HAMAP" id="MF_00675">
    <property type="entry name" value="UxaC"/>
    <property type="match status" value="1"/>
</dbReference>
<dbReference type="Gene3D" id="3.20.20.140">
    <property type="entry name" value="Metal-dependent hydrolases"/>
    <property type="match status" value="1"/>
</dbReference>
<evidence type="ECO:0000256" key="7">
    <source>
        <dbReference type="HAMAP-Rule" id="MF_00675"/>
    </source>
</evidence>
<dbReference type="GeneID" id="97554778"/>
<comment type="catalytic activity">
    <reaction evidence="7">
        <text>aldehydo-D-galacturonate = keto-D-tagaturonate</text>
        <dbReference type="Rhea" id="RHEA:27702"/>
        <dbReference type="ChEBI" id="CHEBI:12952"/>
        <dbReference type="ChEBI" id="CHEBI:17886"/>
    </reaction>
</comment>
<dbReference type="EC" id="5.3.1.12" evidence="4 7"/>
<keyword evidence="6 7" id="KW-0413">Isomerase</keyword>
<evidence type="ECO:0000256" key="2">
    <source>
        <dbReference type="ARBA" id="ARBA00004892"/>
    </source>
</evidence>
<proteinExistence type="inferred from homology"/>
<dbReference type="NCBIfam" id="NF002794">
    <property type="entry name" value="PRK02925.1"/>
    <property type="match status" value="1"/>
</dbReference>
<dbReference type="OrthoDB" id="9766564at2"/>
<organism evidence="8 9">
    <name type="scientific">Paenibacillus glucanolyticus</name>
    <dbReference type="NCBI Taxonomy" id="59843"/>
    <lineage>
        <taxon>Bacteria</taxon>
        <taxon>Bacillati</taxon>
        <taxon>Bacillota</taxon>
        <taxon>Bacilli</taxon>
        <taxon>Bacillales</taxon>
        <taxon>Paenibacillaceae</taxon>
        <taxon>Paenibacillus</taxon>
    </lineage>
</organism>
<comment type="similarity">
    <text evidence="3 7">Belongs to the metallo-dependent hydrolases superfamily. Uronate isomerase family.</text>
</comment>
<sequence>MRAFMDEHFLLHNETARALYHDYAKDMPIIDYHCHLSPQMIYDNHRFENLTEAWINGDHYKWRAMRAGGVEEAYITGAQGVKDYDRFLAWSRTVPMTIGNPLYHWSHLELQRLFGIHDMINETNAPRIWEAANKRLLEPDFTTRGLITGSQVKVVCTTDDPVDTLEYHIKLAEEENTGFQMLPSFRPDKGLEINRETFVPWVRLLAERSGMEIEDYSAFLAALEQRAEFFHSIGGRVSDHALDYVPYHEVTESDASEIFLKALKGDGVSRAEEEQFKTYTLLHLGRIYSRLGWVMQFHINAHRNNNTRMFRELGPDTGYDSIHDSLIAVPLVKLLDRLDQERSLPRTILYSLNPRDNDILAALIGSFQGDGIPGKIQFGSAWWFNDTKDGMMDQMSKLANIGLLSRFVGMLTDSRSFLSYTRHEYFRRILCNLLGDWVTRGEAPQDIPWLGGIVQDICYNNAESYFRFEQPEGG</sequence>
<comment type="catalytic activity">
    <reaction evidence="1 7">
        <text>D-glucuronate = D-fructuronate</text>
        <dbReference type="Rhea" id="RHEA:13049"/>
        <dbReference type="ChEBI" id="CHEBI:58720"/>
        <dbReference type="ChEBI" id="CHEBI:59863"/>
        <dbReference type="EC" id="5.3.1.12"/>
    </reaction>
</comment>
<evidence type="ECO:0000313" key="9">
    <source>
        <dbReference type="Proteomes" id="UP000076796"/>
    </source>
</evidence>
<evidence type="ECO:0000256" key="4">
    <source>
        <dbReference type="ARBA" id="ARBA00012546"/>
    </source>
</evidence>
<name>A0A163G0Y7_9BACL</name>
<accession>A0A163G0Y7</accession>
<dbReference type="GO" id="GO:0008880">
    <property type="term" value="F:glucuronate isomerase activity"/>
    <property type="evidence" value="ECO:0007669"/>
    <property type="project" value="UniProtKB-UniRule"/>
</dbReference>
<dbReference type="Pfam" id="PF02614">
    <property type="entry name" value="UxaC"/>
    <property type="match status" value="1"/>
</dbReference>
<dbReference type="RefSeq" id="WP_063480518.1">
    <property type="nucleotide sequence ID" value="NZ_CP147845.1"/>
</dbReference>
<comment type="caution">
    <text evidence="8">The sequence shown here is derived from an EMBL/GenBank/DDBJ whole genome shotgun (WGS) entry which is preliminary data.</text>
</comment>
<dbReference type="UniPathway" id="UPA00246"/>
<evidence type="ECO:0000313" key="8">
    <source>
        <dbReference type="EMBL" id="KZS44674.1"/>
    </source>
</evidence>
<dbReference type="PANTHER" id="PTHR30068">
    <property type="entry name" value="URONATE ISOMERASE"/>
    <property type="match status" value="1"/>
</dbReference>
<comment type="pathway">
    <text evidence="2 7">Carbohydrate metabolism; pentose and glucuronate interconversion.</text>
</comment>
<dbReference type="SUPFAM" id="SSF51556">
    <property type="entry name" value="Metallo-dependent hydrolases"/>
    <property type="match status" value="1"/>
</dbReference>
<keyword evidence="9" id="KW-1185">Reference proteome</keyword>